<dbReference type="EMBL" id="PRKQ01000014">
    <property type="protein sequence ID" value="PPB02145.1"/>
    <property type="molecule type" value="Genomic_DNA"/>
</dbReference>
<organism evidence="1 2">
    <name type="scientific">Brevibacillus laterosporus</name>
    <name type="common">Bacillus laterosporus</name>
    <dbReference type="NCBI Taxonomy" id="1465"/>
    <lineage>
        <taxon>Bacteria</taxon>
        <taxon>Bacillati</taxon>
        <taxon>Bacillota</taxon>
        <taxon>Bacilli</taxon>
        <taxon>Bacillales</taxon>
        <taxon>Paenibacillaceae</taxon>
        <taxon>Brevibacillus</taxon>
    </lineage>
</organism>
<name>A0AAP8QDV7_BRELA</name>
<sequence length="63" mass="7447">MLVWDNSFPLFEYKLSKENERKSISNIASNQESPTDKIHISIRDRRCWQKRSYSSIATTTLLL</sequence>
<gene>
    <name evidence="1" type="ORF">C4A77_13020</name>
</gene>
<protein>
    <submittedName>
        <fullName evidence="1">Uncharacterized protein</fullName>
    </submittedName>
</protein>
<evidence type="ECO:0000313" key="1">
    <source>
        <dbReference type="EMBL" id="PPB02145.1"/>
    </source>
</evidence>
<evidence type="ECO:0000313" key="2">
    <source>
        <dbReference type="Proteomes" id="UP000239759"/>
    </source>
</evidence>
<dbReference type="Proteomes" id="UP000239759">
    <property type="component" value="Unassembled WGS sequence"/>
</dbReference>
<proteinExistence type="predicted"/>
<comment type="caution">
    <text evidence="1">The sequence shown here is derived from an EMBL/GenBank/DDBJ whole genome shotgun (WGS) entry which is preliminary data.</text>
</comment>
<accession>A0AAP8QDV7</accession>
<reference evidence="1 2" key="1">
    <citation type="submission" date="2018-02" db="EMBL/GenBank/DDBJ databases">
        <title>Comparative analysis of genomes of three Brevibacillus laterosporus strains producers of potent antimicrobials isolated from silage.</title>
        <authorList>
            <person name="Kojic M."/>
            <person name="Miljkovic M."/>
            <person name="Studholme D."/>
            <person name="Filipic B."/>
        </authorList>
    </citation>
    <scope>NUCLEOTIDE SEQUENCE [LARGE SCALE GENOMIC DNA]</scope>
    <source>
        <strain evidence="1 2">BGSP11</strain>
    </source>
</reference>
<dbReference type="AlphaFoldDB" id="A0AAP8QDV7"/>